<evidence type="ECO:0000259" key="8">
    <source>
        <dbReference type="PROSITE" id="PS50928"/>
    </source>
</evidence>
<evidence type="ECO:0000313" key="9">
    <source>
        <dbReference type="EMBL" id="MBO8427078.1"/>
    </source>
</evidence>
<dbReference type="Gene3D" id="1.10.3720.10">
    <property type="entry name" value="MetI-like"/>
    <property type="match status" value="1"/>
</dbReference>
<evidence type="ECO:0000256" key="7">
    <source>
        <dbReference type="RuleBase" id="RU363032"/>
    </source>
</evidence>
<accession>A0A9D9DHZ6</accession>
<evidence type="ECO:0000256" key="6">
    <source>
        <dbReference type="ARBA" id="ARBA00023136"/>
    </source>
</evidence>
<keyword evidence="4 7" id="KW-0812">Transmembrane</keyword>
<feature type="transmembrane region" description="Helical" evidence="7">
    <location>
        <begin position="214"/>
        <end position="239"/>
    </location>
</feature>
<feature type="transmembrane region" description="Helical" evidence="7">
    <location>
        <begin position="171"/>
        <end position="193"/>
    </location>
</feature>
<dbReference type="Pfam" id="PF00528">
    <property type="entry name" value="BPD_transp_1"/>
    <property type="match status" value="1"/>
</dbReference>
<dbReference type="PANTHER" id="PTHR43744">
    <property type="entry name" value="ABC TRANSPORTER PERMEASE PROTEIN MG189-RELATED-RELATED"/>
    <property type="match status" value="1"/>
</dbReference>
<feature type="transmembrane region" description="Helical" evidence="7">
    <location>
        <begin position="275"/>
        <end position="297"/>
    </location>
</feature>
<reference evidence="9" key="2">
    <citation type="journal article" date="2021" name="PeerJ">
        <title>Extensive microbial diversity within the chicken gut microbiome revealed by metagenomics and culture.</title>
        <authorList>
            <person name="Gilroy R."/>
            <person name="Ravi A."/>
            <person name="Getino M."/>
            <person name="Pursley I."/>
            <person name="Horton D.L."/>
            <person name="Alikhan N.F."/>
            <person name="Baker D."/>
            <person name="Gharbi K."/>
            <person name="Hall N."/>
            <person name="Watson M."/>
            <person name="Adriaenssens E.M."/>
            <person name="Foster-Nyarko E."/>
            <person name="Jarju S."/>
            <person name="Secka A."/>
            <person name="Antonio M."/>
            <person name="Oren A."/>
            <person name="Chaudhuri R.R."/>
            <person name="La Ragione R."/>
            <person name="Hildebrand F."/>
            <person name="Pallen M.J."/>
        </authorList>
    </citation>
    <scope>NUCLEOTIDE SEQUENCE</scope>
    <source>
        <strain evidence="9">11159</strain>
    </source>
</reference>
<organism evidence="9 10">
    <name type="scientific">Candidatus Onthovivens merdipullorum</name>
    <dbReference type="NCBI Taxonomy" id="2840889"/>
    <lineage>
        <taxon>Bacteria</taxon>
        <taxon>Bacillati</taxon>
        <taxon>Bacillota</taxon>
        <taxon>Bacilli</taxon>
        <taxon>Bacillales</taxon>
        <taxon>Candidatus Onthovivens</taxon>
    </lineage>
</organism>
<evidence type="ECO:0000313" key="10">
    <source>
        <dbReference type="Proteomes" id="UP000823613"/>
    </source>
</evidence>
<keyword evidence="5 7" id="KW-1133">Transmembrane helix</keyword>
<protein>
    <submittedName>
        <fullName evidence="9">Carbohydrate ABC transporter permease</fullName>
    </submittedName>
</protein>
<keyword evidence="6 7" id="KW-0472">Membrane</keyword>
<evidence type="ECO:0000256" key="2">
    <source>
        <dbReference type="ARBA" id="ARBA00022448"/>
    </source>
</evidence>
<proteinExistence type="inferred from homology"/>
<evidence type="ECO:0000256" key="3">
    <source>
        <dbReference type="ARBA" id="ARBA00022475"/>
    </source>
</evidence>
<dbReference type="PANTHER" id="PTHR43744:SF12">
    <property type="entry name" value="ABC TRANSPORTER PERMEASE PROTEIN MG189-RELATED"/>
    <property type="match status" value="1"/>
</dbReference>
<feature type="domain" description="ABC transmembrane type-1" evidence="8">
    <location>
        <begin position="104"/>
        <end position="297"/>
    </location>
</feature>
<dbReference type="InterPro" id="IPR000515">
    <property type="entry name" value="MetI-like"/>
</dbReference>
<comment type="subcellular location">
    <subcellularLocation>
        <location evidence="1 7">Cell membrane</location>
        <topology evidence="1 7">Multi-pass membrane protein</topology>
    </subcellularLocation>
</comment>
<name>A0A9D9DHZ6_9BACL</name>
<feature type="transmembrane region" description="Helical" evidence="7">
    <location>
        <begin position="29"/>
        <end position="51"/>
    </location>
</feature>
<feature type="transmembrane region" description="Helical" evidence="7">
    <location>
        <begin position="139"/>
        <end position="159"/>
    </location>
</feature>
<sequence length="312" mass="34950">MESAQLVVNFALPEKEKTRKKFKFPVFKTISFIFLLIFCILWISPFFIMFFGSLRGHYDAQYFPSELFPPHSGLTLENFKMLLLGEYPDDIVHNTTTYPIWNWFINSCFSAIGGTLLYLIIASFTAYTFVFVDFKFRKYIFAFLIATLVIPGTATSVGNQSFVYSIGLNNSILALIIPGLGGVYGMYLIKTFFESIPKDLVESAKMDGCSNISIFAKIVFPLGKTAIYVQGLFGFMGGWNDLVWPQMLFGAKDNHLWTLQVGMAYIINNSKTADLIGTALASGVICFLPVLVVYLIAQNKIIEGMATAGIKR</sequence>
<dbReference type="GO" id="GO:0005886">
    <property type="term" value="C:plasma membrane"/>
    <property type="evidence" value="ECO:0007669"/>
    <property type="project" value="UniProtKB-SubCell"/>
</dbReference>
<dbReference type="GO" id="GO:0055085">
    <property type="term" value="P:transmembrane transport"/>
    <property type="evidence" value="ECO:0007669"/>
    <property type="project" value="InterPro"/>
</dbReference>
<dbReference type="CDD" id="cd06261">
    <property type="entry name" value="TM_PBP2"/>
    <property type="match status" value="1"/>
</dbReference>
<dbReference type="EMBL" id="JADIMY010000013">
    <property type="protein sequence ID" value="MBO8427078.1"/>
    <property type="molecule type" value="Genomic_DNA"/>
</dbReference>
<evidence type="ECO:0000256" key="4">
    <source>
        <dbReference type="ARBA" id="ARBA00022692"/>
    </source>
</evidence>
<comment type="similarity">
    <text evidence="7">Belongs to the binding-protein-dependent transport system permease family.</text>
</comment>
<feature type="transmembrane region" description="Helical" evidence="7">
    <location>
        <begin position="103"/>
        <end position="132"/>
    </location>
</feature>
<evidence type="ECO:0000256" key="1">
    <source>
        <dbReference type="ARBA" id="ARBA00004651"/>
    </source>
</evidence>
<evidence type="ECO:0000256" key="5">
    <source>
        <dbReference type="ARBA" id="ARBA00022989"/>
    </source>
</evidence>
<dbReference type="InterPro" id="IPR035906">
    <property type="entry name" value="MetI-like_sf"/>
</dbReference>
<comment type="caution">
    <text evidence="9">The sequence shown here is derived from an EMBL/GenBank/DDBJ whole genome shotgun (WGS) entry which is preliminary data.</text>
</comment>
<keyword evidence="3" id="KW-1003">Cell membrane</keyword>
<dbReference type="AlphaFoldDB" id="A0A9D9DHZ6"/>
<reference evidence="9" key="1">
    <citation type="submission" date="2020-10" db="EMBL/GenBank/DDBJ databases">
        <authorList>
            <person name="Gilroy R."/>
        </authorList>
    </citation>
    <scope>NUCLEOTIDE SEQUENCE</scope>
    <source>
        <strain evidence="9">11159</strain>
    </source>
</reference>
<gene>
    <name evidence="9" type="ORF">IAC58_00750</name>
</gene>
<keyword evidence="2 7" id="KW-0813">Transport</keyword>
<dbReference type="SUPFAM" id="SSF161098">
    <property type="entry name" value="MetI-like"/>
    <property type="match status" value="1"/>
</dbReference>
<dbReference type="Proteomes" id="UP000823613">
    <property type="component" value="Unassembled WGS sequence"/>
</dbReference>
<dbReference type="PROSITE" id="PS50928">
    <property type="entry name" value="ABC_TM1"/>
    <property type="match status" value="1"/>
</dbReference>